<proteinExistence type="predicted"/>
<dbReference type="InterPro" id="IPR050360">
    <property type="entry name" value="MFS_Sugar_Transporters"/>
</dbReference>
<dbReference type="EMBL" id="JAJVDC020000072">
    <property type="protein sequence ID" value="KAL1627520.1"/>
    <property type="molecule type" value="Genomic_DNA"/>
</dbReference>
<gene>
    <name evidence="6" type="ORF">SLS56_006344</name>
</gene>
<accession>A0ABR3SQW9</accession>
<dbReference type="SUPFAM" id="SSF103473">
    <property type="entry name" value="MFS general substrate transporter"/>
    <property type="match status" value="1"/>
</dbReference>
<organism evidence="6 7">
    <name type="scientific">Neofusicoccum ribis</name>
    <dbReference type="NCBI Taxonomy" id="45134"/>
    <lineage>
        <taxon>Eukaryota</taxon>
        <taxon>Fungi</taxon>
        <taxon>Dikarya</taxon>
        <taxon>Ascomycota</taxon>
        <taxon>Pezizomycotina</taxon>
        <taxon>Dothideomycetes</taxon>
        <taxon>Dothideomycetes incertae sedis</taxon>
        <taxon>Botryosphaeriales</taxon>
        <taxon>Botryosphaeriaceae</taxon>
        <taxon>Neofusicoccum</taxon>
    </lineage>
</organism>
<evidence type="ECO:0000256" key="1">
    <source>
        <dbReference type="ARBA" id="ARBA00004141"/>
    </source>
</evidence>
<evidence type="ECO:0000256" key="4">
    <source>
        <dbReference type="ARBA" id="ARBA00023136"/>
    </source>
</evidence>
<keyword evidence="4 5" id="KW-0472">Membrane</keyword>
<feature type="transmembrane region" description="Helical" evidence="5">
    <location>
        <begin position="16"/>
        <end position="34"/>
    </location>
</feature>
<evidence type="ECO:0000256" key="3">
    <source>
        <dbReference type="ARBA" id="ARBA00022989"/>
    </source>
</evidence>
<evidence type="ECO:0008006" key="8">
    <source>
        <dbReference type="Google" id="ProtNLM"/>
    </source>
</evidence>
<feature type="transmembrane region" description="Helical" evidence="5">
    <location>
        <begin position="259"/>
        <end position="280"/>
    </location>
</feature>
<dbReference type="Proteomes" id="UP001521116">
    <property type="component" value="Unassembled WGS sequence"/>
</dbReference>
<dbReference type="PANTHER" id="PTHR48022:SF26">
    <property type="entry name" value="MAJOR FACILITATOR SUPERFAMILY (MFS) PROFILE DOMAIN-CONTAINING PROTEIN-RELATED"/>
    <property type="match status" value="1"/>
</dbReference>
<evidence type="ECO:0000256" key="2">
    <source>
        <dbReference type="ARBA" id="ARBA00022692"/>
    </source>
</evidence>
<dbReference type="InterPro" id="IPR005828">
    <property type="entry name" value="MFS_sugar_transport-like"/>
</dbReference>
<evidence type="ECO:0000313" key="7">
    <source>
        <dbReference type="Proteomes" id="UP001521116"/>
    </source>
</evidence>
<feature type="transmembrane region" description="Helical" evidence="5">
    <location>
        <begin position="221"/>
        <end position="247"/>
    </location>
</feature>
<dbReference type="PANTHER" id="PTHR48022">
    <property type="entry name" value="PLASTIDIC GLUCOSE TRANSPORTER 4"/>
    <property type="match status" value="1"/>
</dbReference>
<comment type="caution">
    <text evidence="6">The sequence shown here is derived from an EMBL/GenBank/DDBJ whole genome shotgun (WGS) entry which is preliminary data.</text>
</comment>
<dbReference type="InterPro" id="IPR036259">
    <property type="entry name" value="MFS_trans_sf"/>
</dbReference>
<reference evidence="6 7" key="1">
    <citation type="submission" date="2024-02" db="EMBL/GenBank/DDBJ databases">
        <title>De novo assembly and annotation of 12 fungi associated with fruit tree decline syndrome in Ontario, Canada.</title>
        <authorList>
            <person name="Sulman M."/>
            <person name="Ellouze W."/>
            <person name="Ilyukhin E."/>
        </authorList>
    </citation>
    <scope>NUCLEOTIDE SEQUENCE [LARGE SCALE GENOMIC DNA]</scope>
    <source>
        <strain evidence="6 7">M1-105</strain>
    </source>
</reference>
<keyword evidence="2 5" id="KW-0812">Transmembrane</keyword>
<sequence length="345" mass="39346">MVNWINYGLSFRGGSVAWRFPLAFQFFFIIILWATNLHGMLPNTVIACNKTNDLSSWLIGNDRMEEAQSILAALEAKPQNDPYVITQMHTIEFSVQYERGHAVKWRDLARGRNTGSTKTLRRLLLGAGTQFMQQFEGINIMSYYLPTVLIEYVGLTNSMARLLTACNATSYLIFSSVAIPLVEKWGRRNLMLLSTFGQFFSFFIITILLRFSENSSNGAAIASASIAFFFLYYIAFGIGMITNFVIVEITPIGIQNLGWRFWIVWTVFNAVFLPVIYLFYPETANRSLEDLDAYYRTNPPLMVIKNPDVISTKRPLQYTQQEDQEIHKTEAEIAHEGLNVAANKQ</sequence>
<protein>
    <recommendedName>
        <fullName evidence="8">Major facilitator superfamily (MFS) profile domain-containing protein</fullName>
    </recommendedName>
</protein>
<evidence type="ECO:0000313" key="6">
    <source>
        <dbReference type="EMBL" id="KAL1627520.1"/>
    </source>
</evidence>
<comment type="subcellular location">
    <subcellularLocation>
        <location evidence="1">Membrane</location>
        <topology evidence="1">Multi-pass membrane protein</topology>
    </subcellularLocation>
</comment>
<evidence type="ECO:0000256" key="5">
    <source>
        <dbReference type="SAM" id="Phobius"/>
    </source>
</evidence>
<keyword evidence="7" id="KW-1185">Reference proteome</keyword>
<feature type="transmembrane region" description="Helical" evidence="5">
    <location>
        <begin position="190"/>
        <end position="209"/>
    </location>
</feature>
<dbReference type="Pfam" id="PF00083">
    <property type="entry name" value="Sugar_tr"/>
    <property type="match status" value="1"/>
</dbReference>
<name>A0ABR3SQW9_9PEZI</name>
<dbReference type="Gene3D" id="1.20.1250.20">
    <property type="entry name" value="MFS general substrate transporter like domains"/>
    <property type="match status" value="1"/>
</dbReference>
<keyword evidence="3 5" id="KW-1133">Transmembrane helix</keyword>